<dbReference type="EMBL" id="OX459963">
    <property type="protein sequence ID" value="CAI9167822.1"/>
    <property type="molecule type" value="Genomic_DNA"/>
</dbReference>
<protein>
    <submittedName>
        <fullName evidence="1">Uncharacterized protein</fullName>
    </submittedName>
</protein>
<proteinExistence type="predicted"/>
<evidence type="ECO:0000313" key="2">
    <source>
        <dbReference type="Proteomes" id="UP001176941"/>
    </source>
</evidence>
<evidence type="ECO:0000313" key="1">
    <source>
        <dbReference type="EMBL" id="CAI9167822.1"/>
    </source>
</evidence>
<name>A0ABN8Z1U3_RANTA</name>
<gene>
    <name evidence="1" type="ORF">MRATA1EN1_LOCUS16784</name>
</gene>
<reference evidence="1" key="1">
    <citation type="submission" date="2023-04" db="EMBL/GenBank/DDBJ databases">
        <authorList>
            <consortium name="ELIXIR-Norway"/>
        </authorList>
    </citation>
    <scope>NUCLEOTIDE SEQUENCE [LARGE SCALE GENOMIC DNA]</scope>
</reference>
<accession>A0ABN8Z1U3</accession>
<keyword evidence="2" id="KW-1185">Reference proteome</keyword>
<dbReference type="Proteomes" id="UP001176941">
    <property type="component" value="Chromosome 27"/>
</dbReference>
<sequence>MTIHKPTMNVLKYNHSGCIQPLPGGLVVRIPHFHCRGRGFDPWSGEFHMPCGVAGAGGMIHSVRFSGVLEDSLSNVGIIAKIFRVKKLLTSSCLCMCLVYNRHQRNTY</sequence>
<organism evidence="1 2">
    <name type="scientific">Rangifer tarandus platyrhynchus</name>
    <name type="common">Svalbard reindeer</name>
    <dbReference type="NCBI Taxonomy" id="3082113"/>
    <lineage>
        <taxon>Eukaryota</taxon>
        <taxon>Metazoa</taxon>
        <taxon>Chordata</taxon>
        <taxon>Craniata</taxon>
        <taxon>Vertebrata</taxon>
        <taxon>Euteleostomi</taxon>
        <taxon>Mammalia</taxon>
        <taxon>Eutheria</taxon>
        <taxon>Laurasiatheria</taxon>
        <taxon>Artiodactyla</taxon>
        <taxon>Ruminantia</taxon>
        <taxon>Pecora</taxon>
        <taxon>Cervidae</taxon>
        <taxon>Odocoileinae</taxon>
        <taxon>Rangifer</taxon>
    </lineage>
</organism>